<evidence type="ECO:0000259" key="14">
    <source>
        <dbReference type="PROSITE" id="PS50109"/>
    </source>
</evidence>
<dbReference type="SUPFAM" id="SSF47384">
    <property type="entry name" value="Homodimeric domain of signal transducing histidine kinase"/>
    <property type="match status" value="1"/>
</dbReference>
<dbReference type="STRING" id="1225476.A1D18_01210"/>
<protein>
    <recommendedName>
        <fullName evidence="3">histidine kinase</fullName>
        <ecNumber evidence="3">2.7.13.3</ecNumber>
    </recommendedName>
</protein>
<evidence type="ECO:0000256" key="5">
    <source>
        <dbReference type="ARBA" id="ARBA00022553"/>
    </source>
</evidence>
<dbReference type="Gene3D" id="3.40.50.2300">
    <property type="match status" value="1"/>
</dbReference>
<evidence type="ECO:0000256" key="7">
    <source>
        <dbReference type="ARBA" id="ARBA00022741"/>
    </source>
</evidence>
<dbReference type="Pfam" id="PF08448">
    <property type="entry name" value="PAS_4"/>
    <property type="match status" value="1"/>
</dbReference>
<dbReference type="InterPro" id="IPR013656">
    <property type="entry name" value="PAS_4"/>
</dbReference>
<accession>A0A1J8P9S7</accession>
<dbReference type="SUPFAM" id="SSF52172">
    <property type="entry name" value="CheY-like"/>
    <property type="match status" value="1"/>
</dbReference>
<dbReference type="InterPro" id="IPR003594">
    <property type="entry name" value="HATPase_dom"/>
</dbReference>
<dbReference type="InterPro" id="IPR005467">
    <property type="entry name" value="His_kinase_dom"/>
</dbReference>
<keyword evidence="7" id="KW-0547">Nucleotide-binding</keyword>
<dbReference type="Pfam" id="PF02518">
    <property type="entry name" value="HATPase_c"/>
    <property type="match status" value="1"/>
</dbReference>
<comment type="catalytic activity">
    <reaction evidence="1">
        <text>ATP + protein L-histidine = ADP + protein N-phospho-L-histidine.</text>
        <dbReference type="EC" id="2.7.13.3"/>
    </reaction>
</comment>
<dbReference type="PROSITE" id="PS50109">
    <property type="entry name" value="HIS_KIN"/>
    <property type="match status" value="1"/>
</dbReference>
<evidence type="ECO:0000256" key="9">
    <source>
        <dbReference type="ARBA" id="ARBA00022989"/>
    </source>
</evidence>
<dbReference type="EMBL" id="LUKY01000029">
    <property type="protein sequence ID" value="OIZ95779.1"/>
    <property type="molecule type" value="Genomic_DNA"/>
</dbReference>
<dbReference type="PROSITE" id="PS50894">
    <property type="entry name" value="HPT"/>
    <property type="match status" value="1"/>
</dbReference>
<dbReference type="GO" id="GO:0000155">
    <property type="term" value="F:phosphorelay sensor kinase activity"/>
    <property type="evidence" value="ECO:0007669"/>
    <property type="project" value="InterPro"/>
</dbReference>
<feature type="domain" description="HPt" evidence="17">
    <location>
        <begin position="599"/>
        <end position="695"/>
    </location>
</feature>
<dbReference type="GO" id="GO:0005524">
    <property type="term" value="F:ATP binding"/>
    <property type="evidence" value="ECO:0007669"/>
    <property type="project" value="UniProtKB-KW"/>
</dbReference>
<dbReference type="RefSeq" id="WP_071662002.1">
    <property type="nucleotide sequence ID" value="NZ_LUKY01000029.1"/>
</dbReference>
<reference evidence="18 19" key="1">
    <citation type="submission" date="2016-03" db="EMBL/GenBank/DDBJ databases">
        <title>Comparative genomics of Rickettsiella.</title>
        <authorList>
            <person name="Chandler C."/>
            <person name="Wang Y."/>
        </authorList>
    </citation>
    <scope>NUCLEOTIDE SEQUENCE [LARGE SCALE GENOMIC DNA]</scope>
    <source>
        <strain evidence="18 19">RCFS May 2013</strain>
    </source>
</reference>
<dbReference type="CDD" id="cd17546">
    <property type="entry name" value="REC_hyHK_CKI1_RcsC-like"/>
    <property type="match status" value="1"/>
</dbReference>
<dbReference type="SMART" id="SM00388">
    <property type="entry name" value="HisKA"/>
    <property type="match status" value="1"/>
</dbReference>
<feature type="modified residue" description="4-aspartylphosphate" evidence="13">
    <location>
        <position position="497"/>
    </location>
</feature>
<organism evidence="18 19">
    <name type="scientific">Candidatus Rickettsiella isopodorum</name>
    <dbReference type="NCBI Taxonomy" id="1225476"/>
    <lineage>
        <taxon>Bacteria</taxon>
        <taxon>Pseudomonadati</taxon>
        <taxon>Pseudomonadota</taxon>
        <taxon>Gammaproteobacteria</taxon>
        <taxon>Legionellales</taxon>
        <taxon>Coxiellaceae</taxon>
        <taxon>Rickettsiella</taxon>
    </lineage>
</organism>
<dbReference type="Proteomes" id="UP000183924">
    <property type="component" value="Unassembled WGS sequence"/>
</dbReference>
<dbReference type="CDD" id="cd00088">
    <property type="entry name" value="HPT"/>
    <property type="match status" value="1"/>
</dbReference>
<dbReference type="AlphaFoldDB" id="A0A1J8P9S7"/>
<dbReference type="EC" id="2.7.13.3" evidence="3"/>
<evidence type="ECO:0000259" key="16">
    <source>
        <dbReference type="PROSITE" id="PS50113"/>
    </source>
</evidence>
<comment type="caution">
    <text evidence="18">The sequence shown here is derived from an EMBL/GenBank/DDBJ whole genome shotgun (WGS) entry which is preliminary data.</text>
</comment>
<dbReference type="FunFam" id="3.30.565.10:FF:000010">
    <property type="entry name" value="Sensor histidine kinase RcsC"/>
    <property type="match status" value="1"/>
</dbReference>
<dbReference type="SMART" id="SM00073">
    <property type="entry name" value="HPT"/>
    <property type="match status" value="1"/>
</dbReference>
<evidence type="ECO:0000259" key="15">
    <source>
        <dbReference type="PROSITE" id="PS50110"/>
    </source>
</evidence>
<dbReference type="SUPFAM" id="SSF55785">
    <property type="entry name" value="PYP-like sensor domain (PAS domain)"/>
    <property type="match status" value="1"/>
</dbReference>
<dbReference type="PANTHER" id="PTHR45339:SF1">
    <property type="entry name" value="HYBRID SIGNAL TRANSDUCTION HISTIDINE KINASE J"/>
    <property type="match status" value="1"/>
</dbReference>
<dbReference type="PANTHER" id="PTHR45339">
    <property type="entry name" value="HYBRID SIGNAL TRANSDUCTION HISTIDINE KINASE J"/>
    <property type="match status" value="1"/>
</dbReference>
<comment type="subcellular location">
    <subcellularLocation>
        <location evidence="2">Cell membrane</location>
        <topology evidence="2">Multi-pass membrane protein</topology>
    </subcellularLocation>
</comment>
<keyword evidence="5 13" id="KW-0597">Phosphoprotein</keyword>
<keyword evidence="19" id="KW-1185">Reference proteome</keyword>
<evidence type="ECO:0000256" key="8">
    <source>
        <dbReference type="ARBA" id="ARBA00022840"/>
    </source>
</evidence>
<dbReference type="InterPro" id="IPR004358">
    <property type="entry name" value="Sig_transdc_His_kin-like_C"/>
</dbReference>
<dbReference type="InterPro" id="IPR003661">
    <property type="entry name" value="HisK_dim/P_dom"/>
</dbReference>
<dbReference type="PROSITE" id="PS50110">
    <property type="entry name" value="RESPONSE_REGULATORY"/>
    <property type="match status" value="1"/>
</dbReference>
<keyword evidence="6" id="KW-0812">Transmembrane</keyword>
<feature type="domain" description="Response regulatory" evidence="15">
    <location>
        <begin position="448"/>
        <end position="566"/>
    </location>
</feature>
<evidence type="ECO:0000256" key="11">
    <source>
        <dbReference type="ARBA" id="ARBA00023136"/>
    </source>
</evidence>
<keyword evidence="10" id="KW-0902">Two-component regulatory system</keyword>
<dbReference type="OrthoDB" id="9810730at2"/>
<dbReference type="InterPro" id="IPR001789">
    <property type="entry name" value="Sig_transdc_resp-reg_receiver"/>
</dbReference>
<keyword evidence="4" id="KW-1003">Cell membrane</keyword>
<dbReference type="InterPro" id="IPR035965">
    <property type="entry name" value="PAS-like_dom_sf"/>
</dbReference>
<dbReference type="PROSITE" id="PS50113">
    <property type="entry name" value="PAC"/>
    <property type="match status" value="1"/>
</dbReference>
<dbReference type="Pfam" id="PF01627">
    <property type="entry name" value="Hpt"/>
    <property type="match status" value="1"/>
</dbReference>
<dbReference type="PRINTS" id="PR00344">
    <property type="entry name" value="BCTRLSENSOR"/>
</dbReference>
<dbReference type="Gene3D" id="1.10.287.130">
    <property type="match status" value="1"/>
</dbReference>
<feature type="domain" description="PAC" evidence="16">
    <location>
        <begin position="110"/>
        <end position="164"/>
    </location>
</feature>
<dbReference type="SMART" id="SM00448">
    <property type="entry name" value="REC"/>
    <property type="match status" value="1"/>
</dbReference>
<evidence type="ECO:0000313" key="19">
    <source>
        <dbReference type="Proteomes" id="UP000183924"/>
    </source>
</evidence>
<dbReference type="SUPFAM" id="SSF47226">
    <property type="entry name" value="Histidine-containing phosphotransfer domain, HPT domain"/>
    <property type="match status" value="1"/>
</dbReference>
<proteinExistence type="predicted"/>
<evidence type="ECO:0000256" key="10">
    <source>
        <dbReference type="ARBA" id="ARBA00023012"/>
    </source>
</evidence>
<dbReference type="GO" id="GO:0005886">
    <property type="term" value="C:plasma membrane"/>
    <property type="evidence" value="ECO:0007669"/>
    <property type="project" value="UniProtKB-SubCell"/>
</dbReference>
<dbReference type="SUPFAM" id="SSF55874">
    <property type="entry name" value="ATPase domain of HSP90 chaperone/DNA topoisomerase II/histidine kinase"/>
    <property type="match status" value="1"/>
</dbReference>
<dbReference type="Pfam" id="PF00072">
    <property type="entry name" value="Response_reg"/>
    <property type="match status" value="1"/>
</dbReference>
<evidence type="ECO:0000256" key="6">
    <source>
        <dbReference type="ARBA" id="ARBA00022692"/>
    </source>
</evidence>
<evidence type="ECO:0000256" key="3">
    <source>
        <dbReference type="ARBA" id="ARBA00012438"/>
    </source>
</evidence>
<dbReference type="CDD" id="cd00082">
    <property type="entry name" value="HisKA"/>
    <property type="match status" value="1"/>
</dbReference>
<dbReference type="SMART" id="SM00387">
    <property type="entry name" value="HATPase_c"/>
    <property type="match status" value="1"/>
</dbReference>
<dbReference type="InterPro" id="IPR011006">
    <property type="entry name" value="CheY-like_superfamily"/>
</dbReference>
<sequence>MISPEQKKISIIEEKELFNIITKQKKEIKNLKAKYEKDIFTLNFIVQNLPGSIYWKNKNGLYLGNNDYAKRLMKVLGLETDVIGKTDYDIFPKEVADDFKRADLKVLSGKNLIVEEVTTFSDSTEMIQLSSKIPLLDKTKKIVGILGISLDITKLKKTELALQIALDKAKAASHAKTEFLENMRHDIRTPLSGIVGCAQIIKSQASDPEKVSEYAEDLIQSSEALLNFLNRILEGIKVATGETLLLKKKFDFKKNIQAILNLNKSLAAKKNLELTLEIDEKIPPYLIGDPIRLQRIILELMTNALRFTQQGTINIEAKINKREAQQVVIEIKITDTGIGIPADKKEDIFTRFTRLTPSHQGIYKGLGLGLSIVKQFVDDLEGEIYVESQLKQGTTFTCLLPFKEPLIMDHMGVEDITLPIESRIYKHIAEIVPNISLINQDFNSYQRKVLLVEDDKLAAKIAQIIFLELNCVIDIAHDAKMALQRIQKQDYHLVLMDIGLPDMDGIALTHRIRLQQWQRTDITPIIGLTAHIDIENRQRCLDAGMNTVILKPLKKETASELLTAFVPDACINQSYLFTEIRPVSGPVLDVDAMKALLKNEGLIKDCINLIINGLEKELVKLPELHQVANWHAIREIAHKLQGGASYCGAKRLEQACKRIVDYLRENGPARHVNALYQQLLQEMQAAKTVYKDYLK</sequence>
<evidence type="ECO:0000256" key="1">
    <source>
        <dbReference type="ARBA" id="ARBA00000085"/>
    </source>
</evidence>
<feature type="domain" description="Histidine kinase" evidence="14">
    <location>
        <begin position="182"/>
        <end position="404"/>
    </location>
</feature>
<dbReference type="InterPro" id="IPR036890">
    <property type="entry name" value="HATPase_C_sf"/>
</dbReference>
<dbReference type="InterPro" id="IPR036641">
    <property type="entry name" value="HPT_dom_sf"/>
</dbReference>
<dbReference type="Gene3D" id="3.30.450.20">
    <property type="entry name" value="PAS domain"/>
    <property type="match status" value="1"/>
</dbReference>
<dbReference type="Gene3D" id="3.30.565.10">
    <property type="entry name" value="Histidine kinase-like ATPase, C-terminal domain"/>
    <property type="match status" value="1"/>
</dbReference>
<dbReference type="InterPro" id="IPR036097">
    <property type="entry name" value="HisK_dim/P_sf"/>
</dbReference>
<dbReference type="Pfam" id="PF00512">
    <property type="entry name" value="HisKA"/>
    <property type="match status" value="1"/>
</dbReference>
<evidence type="ECO:0000256" key="2">
    <source>
        <dbReference type="ARBA" id="ARBA00004651"/>
    </source>
</evidence>
<evidence type="ECO:0000259" key="17">
    <source>
        <dbReference type="PROSITE" id="PS50894"/>
    </source>
</evidence>
<dbReference type="InterPro" id="IPR000700">
    <property type="entry name" value="PAS-assoc_C"/>
</dbReference>
<gene>
    <name evidence="18" type="ORF">A1D18_01210</name>
</gene>
<name>A0A1J8P9S7_9COXI</name>
<keyword evidence="11" id="KW-0472">Membrane</keyword>
<keyword evidence="9" id="KW-1133">Transmembrane helix</keyword>
<evidence type="ECO:0000256" key="13">
    <source>
        <dbReference type="PROSITE-ProRule" id="PRU00169"/>
    </source>
</evidence>
<dbReference type="Gene3D" id="1.20.120.160">
    <property type="entry name" value="HPT domain"/>
    <property type="match status" value="1"/>
</dbReference>
<evidence type="ECO:0000256" key="12">
    <source>
        <dbReference type="PROSITE-ProRule" id="PRU00110"/>
    </source>
</evidence>
<evidence type="ECO:0000313" key="18">
    <source>
        <dbReference type="EMBL" id="OIZ95779.1"/>
    </source>
</evidence>
<keyword evidence="8" id="KW-0067">ATP-binding</keyword>
<evidence type="ECO:0000256" key="4">
    <source>
        <dbReference type="ARBA" id="ARBA00022475"/>
    </source>
</evidence>
<dbReference type="InterPro" id="IPR008207">
    <property type="entry name" value="Sig_transdc_His_kin_Hpt_dom"/>
</dbReference>
<feature type="modified residue" description="Phosphohistidine" evidence="12">
    <location>
        <position position="638"/>
    </location>
</feature>